<feature type="compositionally biased region" description="Low complexity" evidence="9">
    <location>
        <begin position="1997"/>
        <end position="2006"/>
    </location>
</feature>
<evidence type="ECO:0000256" key="5">
    <source>
        <dbReference type="ARBA" id="ARBA00023136"/>
    </source>
</evidence>
<feature type="transmembrane region" description="Helical" evidence="10">
    <location>
        <begin position="575"/>
        <end position="599"/>
    </location>
</feature>
<feature type="transmembrane region" description="Helical" evidence="10">
    <location>
        <begin position="611"/>
        <end position="633"/>
    </location>
</feature>
<evidence type="ECO:0000256" key="1">
    <source>
        <dbReference type="ARBA" id="ARBA00004141"/>
    </source>
</evidence>
<feature type="region of interest" description="Disordered" evidence="9">
    <location>
        <begin position="1805"/>
        <end position="1845"/>
    </location>
</feature>
<dbReference type="SUPFAM" id="SSF81321">
    <property type="entry name" value="Family A G protein-coupled receptor-like"/>
    <property type="match status" value="4"/>
</dbReference>
<feature type="transmembrane region" description="Helical" evidence="10">
    <location>
        <begin position="54"/>
        <end position="74"/>
    </location>
</feature>
<comment type="subcellular location">
    <subcellularLocation>
        <location evidence="1">Membrane</location>
        <topology evidence="1">Multi-pass membrane protein</topology>
    </subcellularLocation>
</comment>
<evidence type="ECO:0000256" key="3">
    <source>
        <dbReference type="ARBA" id="ARBA00022989"/>
    </source>
</evidence>
<feature type="domain" description="G-protein coupled receptors family 1 profile" evidence="11">
    <location>
        <begin position="268"/>
        <end position="375"/>
    </location>
</feature>
<feature type="region of interest" description="Disordered" evidence="9">
    <location>
        <begin position="1923"/>
        <end position="2108"/>
    </location>
</feature>
<evidence type="ECO:0000256" key="6">
    <source>
        <dbReference type="ARBA" id="ARBA00023170"/>
    </source>
</evidence>
<evidence type="ECO:0000259" key="11">
    <source>
        <dbReference type="PROSITE" id="PS50262"/>
    </source>
</evidence>
<keyword evidence="5 10" id="KW-0472">Membrane</keyword>
<feature type="transmembrane region" description="Helical" evidence="10">
    <location>
        <begin position="1218"/>
        <end position="1245"/>
    </location>
</feature>
<feature type="transmembrane region" description="Helical" evidence="10">
    <location>
        <begin position="1325"/>
        <end position="1349"/>
    </location>
</feature>
<keyword evidence="2 10" id="KW-0812">Transmembrane</keyword>
<feature type="transmembrane region" description="Helical" evidence="10">
    <location>
        <begin position="287"/>
        <end position="309"/>
    </location>
</feature>
<comment type="similarity">
    <text evidence="8">Belongs to the chemokine-like receptor (CMKLR) family.</text>
</comment>
<feature type="domain" description="G-protein coupled receptors family 1 profile" evidence="11">
    <location>
        <begin position="806"/>
        <end position="1025"/>
    </location>
</feature>
<feature type="region of interest" description="Disordered" evidence="9">
    <location>
        <begin position="1718"/>
        <end position="1742"/>
    </location>
</feature>
<feature type="transmembrane region" description="Helical" evidence="10">
    <location>
        <begin position="429"/>
        <end position="448"/>
    </location>
</feature>
<reference evidence="12 13" key="1">
    <citation type="submission" date="2022-01" db="EMBL/GenBank/DDBJ databases">
        <title>A high-quality chromosome-level genome assembly of rohu carp, Labeo rohita.</title>
        <authorList>
            <person name="Arick M.A. II"/>
            <person name="Hsu C.-Y."/>
            <person name="Magbanua Z."/>
            <person name="Pechanova O."/>
            <person name="Grover C."/>
            <person name="Miller E."/>
            <person name="Thrash A."/>
            <person name="Ezzel L."/>
            <person name="Alam S."/>
            <person name="Benzie J."/>
            <person name="Hamilton M."/>
            <person name="Karsi A."/>
            <person name="Lawrence M.L."/>
            <person name="Peterson D.G."/>
        </authorList>
    </citation>
    <scope>NUCLEOTIDE SEQUENCE [LARGE SCALE GENOMIC DNA]</scope>
    <source>
        <strain evidence="13">BAU-BD-2019</strain>
        <tissue evidence="12">Blood</tissue>
    </source>
</reference>
<dbReference type="EMBL" id="JACTAM010002281">
    <property type="protein sequence ID" value="KAI2645314.1"/>
    <property type="molecule type" value="Genomic_DNA"/>
</dbReference>
<feature type="domain" description="G-protein coupled receptors family 1 profile" evidence="11">
    <location>
        <begin position="484"/>
        <end position="704"/>
    </location>
</feature>
<feature type="transmembrane region" description="Helical" evidence="10">
    <location>
        <begin position="534"/>
        <end position="554"/>
    </location>
</feature>
<feature type="transmembrane region" description="Helical" evidence="10">
    <location>
        <begin position="1293"/>
        <end position="1313"/>
    </location>
</feature>
<feature type="transmembrane region" description="Helical" evidence="10">
    <location>
        <begin position="1039"/>
        <end position="1057"/>
    </location>
</feature>
<dbReference type="PANTHER" id="PTHR24225:SF68">
    <property type="entry name" value="C3A ANAPHYLATOXIN CHEMOTACTIC RECEPTOR-LIKE-RELATED"/>
    <property type="match status" value="1"/>
</dbReference>
<sequence length="2162" mass="246764">MGPFFRFTYASLITYEFTLLEFESDASKGESSSGHIGAVKHIWRGSKNKTVFKIVSIYLVCLNSCLNPILYVFIIRRSLNSLCSWCWRRLLLKIIWTLRQMKKARAEQENQTELLSPGPRRQSQIKTQLVPVHQQLKKWKAPVLKLKNDRKHSAKQHYAAEGIDKLGDLFSLHFTCHHCCGSHWKWDCHISDWLQDEDDCQCHVVSQLGSCRLHLLVILMHRASFSFRPVENLDRCLCTWMVVWAQNKRTLLGARIICIIVWVSSICCSIPYYIFIHNNLYLITYEFTVGFLMPFLIIASSYIAIGVRIKHFKSRKQLRSYRVIITVILAFFICWFPYHVWSFYSITAEENDQDVFKVVSFYLVDLNSCLNPFLYVFMCDEYKKKLKQSLQLVLETAFAEDHLSFSADGSGRTGQENQTELCFRNRSKISPYLTSFFFLCVENTSFGAENKTRSIAHNTTMEYKELTIFLICIYIPTFLVGLIGNGLVIFLTGCRMKTTVNSIWFLNLAIADFIYMLSRTIQLLLLLAIKHSCFIFFVTFRLNLFSSIFFLVVISLDRCLCTWTVIWIQNKRTLFVTRIICIVVWILSISCSIPFFIIADFPHTFLIIYEFTVGFFIPFLIIVSSYIAIGVRIKRFKSGKQPRSYRVIITVIFGFFICWFPYYVCRFYSLTVSAEVLTQEVFQTASAFCAYLVYLNSCLNPILYVFMCDEYKKKLKQSLLLGHSTRVCCLVQNPQSVNRTEKTDQDQDLTYPSASTAQKMENISFGPENMTRDTANNTTMQHEGITSLYILVLCIFFATSVVGLIGNGLVIFLTCCRMKTTVNSIWFLNLAIADFISISISCIVSGLDQLHSHFLIRIFLMSLNVFASIFFLVVISLDRCLCTWMVVWAKNKRTVLKARITCMIVWVSSIGCSIPIFKVNIFNFRFLITYEFTVAFLIPFLIIASSYIAIGVRMKRFKRKQFRSYRVIITVILAFFICWSPYHACCFYFITALENDWSISDVSVIAVIVSTYLVHLNSCLNPFLYVFMCDEYKKKLKQSLQLIIAVILAFFVCWLPLHVCDFYVVIATKIKELKDYKQKLKQFLLLVLETAFTEDHNLQNQTGDKKTLAPPNLIDARTKQDFEIIFAYNSTLTEKTDQDQDLTYPSASTAQKMENISFGPENMTRDTANNTTMQHEGITSLYIPMLCICFATIVVGLIGNGLVIFLTCCRMKMTVNSIWFLNLAIADFISISIPCIVLGLGHIVTYSHFKIPVFLISVNVFASIFFLVVISLDRCLCTWMVVWAKNKRTVLKARITCMIVWVSSIGCSIPIFTGNMLNLRFLTTFTFTVSFLMPFLIIASSYIAIAVRIKRFKRGKQFRSYRVIITVILAFFIGWFPCHVCCFYFITALENRWSDVFQKAFIVSAYFGLLNRCLNPFLYVFTCDEYKKKLKQSLVLDYKQKLKQFLLLVLETAFTEDHNLQNQTGDKKTLAPPNLIDARTKQDFEIIFAYNSTLSFDVTEDKRPCVAQQMPQLTWLSVGFSTGGILRLTGSPAEPTGQETGGGSLYTFCPFPFNISTDLQERYEIKALSPVRFTEAPRPSDPPTQEPPLKTEDGVCHERLHSVLLCPPTTERQLSYSESWPSTDLSCSTDNTNTSACSEAQMQAVRNMVAPATIETKEPSVLSKYIENFRFGKPQSQEERRLQAADCEDDQPFWWMSTSPPSSSTPTQPSQKYIREPLDLMNDGPASTESPISKPRHGDTTLSPARHMLDLSMLTLTESFHCDQEEPEILQLQERASRLLQRSEHSLSSGSVPISSEGLGCSDFSSSVSTDEPVRRPFVPTLTGSTNKPSLCKGTSFPPAVGSERSGVRREDDILFQWRLRRKMEQARQWSQEAPSHNSVLHIPLSHSVGPNQKAHCGNLNSMPHQRAHLSFTPVTLANLDPPVPESALPMSSPSISRLQPEVTREQPDHDIQPKPLPQQRLSSRKAVTKQPQHHKPIRTQVNIPETTADHHRRQKSSSPSPQTSDSTEERWPVPHENKDTAVKGKSENERREKFAPSCRKKKSERHGGDRGNSAMRVRHARGHEGVSCKPEEPSGKSRWQEEGQRSTRGGRSGNRAPPPSPIHNALGQPVQDSKFFRLPGIYPASTPTIPCCLFWYAAALGGHRSTHAGCGSEVDKMLQQL</sequence>
<feature type="transmembrane region" description="Helical" evidence="10">
    <location>
        <begin position="358"/>
        <end position="378"/>
    </location>
</feature>
<dbReference type="Gene3D" id="1.20.1070.10">
    <property type="entry name" value="Rhodopsin 7-helix transmembrane proteins"/>
    <property type="match status" value="4"/>
</dbReference>
<feature type="compositionally biased region" description="Basic and acidic residues" evidence="9">
    <location>
        <begin position="1943"/>
        <end position="1953"/>
    </location>
</feature>
<dbReference type="PANTHER" id="PTHR24225">
    <property type="entry name" value="CHEMOTACTIC RECEPTOR"/>
    <property type="match status" value="1"/>
</dbReference>
<keyword evidence="4" id="KW-0297">G-protein coupled receptor</keyword>
<feature type="transmembrane region" description="Helical" evidence="10">
    <location>
        <begin position="788"/>
        <end position="813"/>
    </location>
</feature>
<name>A0ABQ8L4P3_LABRO</name>
<dbReference type="InterPro" id="IPR000276">
    <property type="entry name" value="GPCR_Rhodpsn"/>
</dbReference>
<feature type="transmembrane region" description="Helical" evidence="10">
    <location>
        <begin position="1251"/>
        <end position="1272"/>
    </location>
</feature>
<feature type="compositionally biased region" description="Basic and acidic residues" evidence="9">
    <location>
        <begin position="2008"/>
        <end position="2035"/>
    </location>
</feature>
<evidence type="ECO:0000256" key="9">
    <source>
        <dbReference type="SAM" id="MobiDB-lite"/>
    </source>
</evidence>
<comment type="caution">
    <text evidence="12">The sequence shown here is derived from an EMBL/GenBank/DDBJ whole genome shotgun (WGS) entry which is preliminary data.</text>
</comment>
<evidence type="ECO:0000256" key="7">
    <source>
        <dbReference type="ARBA" id="ARBA00023224"/>
    </source>
</evidence>
<keyword evidence="13" id="KW-1185">Reference proteome</keyword>
<feature type="transmembrane region" description="Helical" evidence="10">
    <location>
        <begin position="1002"/>
        <end position="1027"/>
    </location>
</feature>
<dbReference type="PRINTS" id="PR00237">
    <property type="entry name" value="GPCRRHODOPSN"/>
</dbReference>
<feature type="transmembrane region" description="Helical" evidence="10">
    <location>
        <begin position="256"/>
        <end position="275"/>
    </location>
</feature>
<dbReference type="PROSITE" id="PS50262">
    <property type="entry name" value="G_PROTEIN_RECEP_F1_2"/>
    <property type="match status" value="4"/>
</dbReference>
<feature type="transmembrane region" description="Helical" evidence="10">
    <location>
        <begin position="645"/>
        <end position="664"/>
    </location>
</feature>
<feature type="transmembrane region" description="Helical" evidence="10">
    <location>
        <begin position="468"/>
        <end position="491"/>
    </location>
</feature>
<evidence type="ECO:0000256" key="2">
    <source>
        <dbReference type="ARBA" id="ARBA00022692"/>
    </source>
</evidence>
<feature type="transmembrane region" description="Helical" evidence="10">
    <location>
        <begin position="503"/>
        <end position="528"/>
    </location>
</feature>
<dbReference type="InterPro" id="IPR000826">
    <property type="entry name" value="Formyl_rcpt-rel"/>
</dbReference>
<feature type="transmembrane region" description="Helical" evidence="10">
    <location>
        <begin position="964"/>
        <end position="990"/>
    </location>
</feature>
<keyword evidence="3 10" id="KW-1133">Transmembrane helix</keyword>
<organism evidence="12 13">
    <name type="scientific">Labeo rohita</name>
    <name type="common">Indian major carp</name>
    <name type="synonym">Cyprinus rohita</name>
    <dbReference type="NCBI Taxonomy" id="84645"/>
    <lineage>
        <taxon>Eukaryota</taxon>
        <taxon>Metazoa</taxon>
        <taxon>Chordata</taxon>
        <taxon>Craniata</taxon>
        <taxon>Vertebrata</taxon>
        <taxon>Euteleostomi</taxon>
        <taxon>Actinopterygii</taxon>
        <taxon>Neopterygii</taxon>
        <taxon>Teleostei</taxon>
        <taxon>Ostariophysi</taxon>
        <taxon>Cypriniformes</taxon>
        <taxon>Cyprinidae</taxon>
        <taxon>Labeoninae</taxon>
        <taxon>Labeonini</taxon>
        <taxon>Labeo</taxon>
    </lineage>
</organism>
<evidence type="ECO:0000313" key="13">
    <source>
        <dbReference type="Proteomes" id="UP000830375"/>
    </source>
</evidence>
<feature type="region of interest" description="Disordered" evidence="9">
    <location>
        <begin position="1573"/>
        <end position="1592"/>
    </location>
</feature>
<dbReference type="InterPro" id="IPR017452">
    <property type="entry name" value="GPCR_Rhodpsn_7TM"/>
</dbReference>
<feature type="transmembrane region" description="Helical" evidence="10">
    <location>
        <begin position="853"/>
        <end position="877"/>
    </location>
</feature>
<feature type="transmembrane region" description="Helical" evidence="10">
    <location>
        <begin position="1181"/>
        <end position="1206"/>
    </location>
</feature>
<evidence type="ECO:0000256" key="8">
    <source>
        <dbReference type="ARBA" id="ARBA00025736"/>
    </source>
</evidence>
<evidence type="ECO:0000313" key="12">
    <source>
        <dbReference type="EMBL" id="KAI2645314.1"/>
    </source>
</evidence>
<dbReference type="Proteomes" id="UP000830375">
    <property type="component" value="Unassembled WGS sequence"/>
</dbReference>
<keyword evidence="7" id="KW-0807">Transducer</keyword>
<protein>
    <submittedName>
        <fullName evidence="12">C3a anaphylatoxin chemotactic receptor</fullName>
    </submittedName>
</protein>
<feature type="compositionally biased region" description="Basic and acidic residues" evidence="9">
    <location>
        <begin position="2063"/>
        <end position="2086"/>
    </location>
</feature>
<dbReference type="Pfam" id="PF00001">
    <property type="entry name" value="7tm_1"/>
    <property type="match status" value="4"/>
</dbReference>
<feature type="domain" description="G-protein coupled receptors family 1 profile" evidence="11">
    <location>
        <begin position="1199"/>
        <end position="1419"/>
    </location>
</feature>
<evidence type="ECO:0000256" key="4">
    <source>
        <dbReference type="ARBA" id="ARBA00023040"/>
    </source>
</evidence>
<gene>
    <name evidence="12" type="ORF">H4Q32_030641</name>
</gene>
<feature type="transmembrane region" description="Helical" evidence="10">
    <location>
        <begin position="321"/>
        <end position="338"/>
    </location>
</feature>
<feature type="transmembrane region" description="Helical" evidence="10">
    <location>
        <begin position="825"/>
        <end position="847"/>
    </location>
</feature>
<accession>A0ABQ8L4P3</accession>
<proteinExistence type="inferred from homology"/>
<evidence type="ECO:0000256" key="10">
    <source>
        <dbReference type="SAM" id="Phobius"/>
    </source>
</evidence>
<keyword evidence="6 12" id="KW-0675">Receptor</keyword>
<feature type="compositionally biased region" description="Basic residues" evidence="9">
    <location>
        <begin position="1963"/>
        <end position="1978"/>
    </location>
</feature>
<feature type="transmembrane region" description="Helical" evidence="10">
    <location>
        <begin position="929"/>
        <end position="952"/>
    </location>
</feature>
<feature type="transmembrane region" description="Helical" evidence="10">
    <location>
        <begin position="1361"/>
        <end position="1386"/>
    </location>
</feature>